<sequence>MLSGPLLTAEEFLDRRFSLPESGQWAELHAGEVHLFQPPDLDFGNAVLNLSKLFADYVQKYQHGYPCFDLGLLMETAPDTIFFPAASYFLDGKRFTETDKAITETIPSLVIELASTGDRKQVMLRRIENYLAWGVQEVWVLEPKAQQVTAVNPQTGEVTFQEGDRLISNQLLPNFQCDVEKLFVEPSWWNAM</sequence>
<evidence type="ECO:0000313" key="2">
    <source>
        <dbReference type="EMBL" id="TWT63043.1"/>
    </source>
</evidence>
<dbReference type="EMBL" id="SJPG01000001">
    <property type="protein sequence ID" value="TWT63043.1"/>
    <property type="molecule type" value="Genomic_DNA"/>
</dbReference>
<dbReference type="OrthoDB" id="273336at2"/>
<evidence type="ECO:0000259" key="1">
    <source>
        <dbReference type="Pfam" id="PF05685"/>
    </source>
</evidence>
<dbReference type="PANTHER" id="PTHR34107">
    <property type="entry name" value="SLL0198 PROTEIN-RELATED"/>
    <property type="match status" value="1"/>
</dbReference>
<dbReference type="AlphaFoldDB" id="A0A5C5XKX2"/>
<dbReference type="RefSeq" id="WP_146504837.1">
    <property type="nucleotide sequence ID" value="NZ_SJPG01000001.1"/>
</dbReference>
<organism evidence="2 3">
    <name type="scientific">Rubinisphaera italica</name>
    <dbReference type="NCBI Taxonomy" id="2527969"/>
    <lineage>
        <taxon>Bacteria</taxon>
        <taxon>Pseudomonadati</taxon>
        <taxon>Planctomycetota</taxon>
        <taxon>Planctomycetia</taxon>
        <taxon>Planctomycetales</taxon>
        <taxon>Planctomycetaceae</taxon>
        <taxon>Rubinisphaera</taxon>
    </lineage>
</organism>
<dbReference type="Proteomes" id="UP000316095">
    <property type="component" value="Unassembled WGS sequence"/>
</dbReference>
<accession>A0A5C5XKX2</accession>
<comment type="caution">
    <text evidence="2">The sequence shown here is derived from an EMBL/GenBank/DDBJ whole genome shotgun (WGS) entry which is preliminary data.</text>
</comment>
<protein>
    <recommendedName>
        <fullName evidence="1">Putative restriction endonuclease domain-containing protein</fullName>
    </recommendedName>
</protein>
<gene>
    <name evidence="2" type="ORF">Pan54_37940</name>
</gene>
<dbReference type="Pfam" id="PF05685">
    <property type="entry name" value="Uma2"/>
    <property type="match status" value="1"/>
</dbReference>
<proteinExistence type="predicted"/>
<dbReference type="InterPro" id="IPR012296">
    <property type="entry name" value="Nuclease_put_TT1808"/>
</dbReference>
<dbReference type="PANTHER" id="PTHR34107:SF4">
    <property type="entry name" value="SLL1222 PROTEIN"/>
    <property type="match status" value="1"/>
</dbReference>
<keyword evidence="3" id="KW-1185">Reference proteome</keyword>
<dbReference type="InterPro" id="IPR011335">
    <property type="entry name" value="Restrct_endonuc-II-like"/>
</dbReference>
<dbReference type="Gene3D" id="3.90.1570.10">
    <property type="entry name" value="tt1808, chain A"/>
    <property type="match status" value="1"/>
</dbReference>
<dbReference type="SUPFAM" id="SSF52980">
    <property type="entry name" value="Restriction endonuclease-like"/>
    <property type="match status" value="1"/>
</dbReference>
<dbReference type="CDD" id="cd06260">
    <property type="entry name" value="DUF820-like"/>
    <property type="match status" value="1"/>
</dbReference>
<dbReference type="InterPro" id="IPR008538">
    <property type="entry name" value="Uma2"/>
</dbReference>
<reference evidence="2 3" key="1">
    <citation type="submission" date="2019-02" db="EMBL/GenBank/DDBJ databases">
        <title>Deep-cultivation of Planctomycetes and their phenomic and genomic characterization uncovers novel biology.</title>
        <authorList>
            <person name="Wiegand S."/>
            <person name="Jogler M."/>
            <person name="Boedeker C."/>
            <person name="Pinto D."/>
            <person name="Vollmers J."/>
            <person name="Rivas-Marin E."/>
            <person name="Kohn T."/>
            <person name="Peeters S.H."/>
            <person name="Heuer A."/>
            <person name="Rast P."/>
            <person name="Oberbeckmann S."/>
            <person name="Bunk B."/>
            <person name="Jeske O."/>
            <person name="Meyerdierks A."/>
            <person name="Storesund J.E."/>
            <person name="Kallscheuer N."/>
            <person name="Luecker S."/>
            <person name="Lage O.M."/>
            <person name="Pohl T."/>
            <person name="Merkel B.J."/>
            <person name="Hornburger P."/>
            <person name="Mueller R.-W."/>
            <person name="Bruemmer F."/>
            <person name="Labrenz M."/>
            <person name="Spormann A.M."/>
            <person name="Op Den Camp H."/>
            <person name="Overmann J."/>
            <person name="Amann R."/>
            <person name="Jetten M.S.M."/>
            <person name="Mascher T."/>
            <person name="Medema M.H."/>
            <person name="Devos D.P."/>
            <person name="Kaster A.-K."/>
            <person name="Ovreas L."/>
            <person name="Rohde M."/>
            <person name="Galperin M.Y."/>
            <person name="Jogler C."/>
        </authorList>
    </citation>
    <scope>NUCLEOTIDE SEQUENCE [LARGE SCALE GENOMIC DNA]</scope>
    <source>
        <strain evidence="2 3">Pan54</strain>
    </source>
</reference>
<evidence type="ECO:0000313" key="3">
    <source>
        <dbReference type="Proteomes" id="UP000316095"/>
    </source>
</evidence>
<feature type="domain" description="Putative restriction endonuclease" evidence="1">
    <location>
        <begin position="12"/>
        <end position="180"/>
    </location>
</feature>
<name>A0A5C5XKX2_9PLAN</name>